<feature type="region of interest" description="Disordered" evidence="4">
    <location>
        <begin position="1031"/>
        <end position="1051"/>
    </location>
</feature>
<dbReference type="InterPro" id="IPR013320">
    <property type="entry name" value="ConA-like_dom_sf"/>
</dbReference>
<dbReference type="PROSITE" id="PS00678">
    <property type="entry name" value="WD_REPEATS_1"/>
    <property type="match status" value="1"/>
</dbReference>
<dbReference type="PROSITE" id="PS50294">
    <property type="entry name" value="WD_REPEATS_REGION"/>
    <property type="match status" value="1"/>
</dbReference>
<dbReference type="GO" id="GO:0019882">
    <property type="term" value="P:antigen processing and presentation"/>
    <property type="evidence" value="ECO:0007669"/>
    <property type="project" value="TreeGrafter"/>
</dbReference>
<dbReference type="InterPro" id="IPR015943">
    <property type="entry name" value="WD40/YVTN_repeat-like_dom_sf"/>
</dbReference>
<dbReference type="Gene3D" id="1.10.1540.10">
    <property type="entry name" value="BEACH domain"/>
    <property type="match status" value="1"/>
</dbReference>
<evidence type="ECO:0000256" key="2">
    <source>
        <dbReference type="ARBA" id="ARBA00022737"/>
    </source>
</evidence>
<dbReference type="GeneTree" id="ENSGT00940000155684"/>
<dbReference type="SUPFAM" id="SSF81837">
    <property type="entry name" value="BEACH domain"/>
    <property type="match status" value="1"/>
</dbReference>
<dbReference type="SUPFAM" id="SSF49899">
    <property type="entry name" value="Concanavalin A-like lectins/glucanases"/>
    <property type="match status" value="1"/>
</dbReference>
<dbReference type="InterPro" id="IPR001680">
    <property type="entry name" value="WD40_rpt"/>
</dbReference>
<keyword evidence="1 3" id="KW-0853">WD repeat</keyword>
<gene>
    <name evidence="7" type="primary">WDFY4</name>
</gene>
<dbReference type="Pfam" id="PF14844">
    <property type="entry name" value="PH_BEACH"/>
    <property type="match status" value="1"/>
</dbReference>
<feature type="domain" description="BEACH" evidence="5">
    <location>
        <begin position="2607"/>
        <end position="2899"/>
    </location>
</feature>
<reference evidence="7" key="2">
    <citation type="submission" date="2025-08" db="UniProtKB">
        <authorList>
            <consortium name="Ensembl"/>
        </authorList>
    </citation>
    <scope>IDENTIFICATION</scope>
</reference>
<reference evidence="7" key="3">
    <citation type="submission" date="2025-09" db="UniProtKB">
        <authorList>
            <consortium name="Ensembl"/>
        </authorList>
    </citation>
    <scope>IDENTIFICATION</scope>
</reference>
<dbReference type="InterPro" id="IPR051944">
    <property type="entry name" value="BEACH_domain_protein"/>
</dbReference>
<keyword evidence="2" id="KW-0677">Repeat</keyword>
<dbReference type="InterPro" id="IPR036322">
    <property type="entry name" value="WD40_repeat_dom_sf"/>
</dbReference>
<dbReference type="InterPro" id="IPR019775">
    <property type="entry name" value="WD40_repeat_CS"/>
</dbReference>
<dbReference type="FunFam" id="1.10.1540.10:FF:000002">
    <property type="entry name" value="WD repeat and FYVE domain containing 3"/>
    <property type="match status" value="1"/>
</dbReference>
<feature type="compositionally biased region" description="Polar residues" evidence="4">
    <location>
        <begin position="1"/>
        <end position="18"/>
    </location>
</feature>
<accession>A0AAQ6IJM5</accession>
<dbReference type="SUPFAM" id="SSF50978">
    <property type="entry name" value="WD40 repeat-like"/>
    <property type="match status" value="1"/>
</dbReference>
<dbReference type="CDD" id="cd06071">
    <property type="entry name" value="Beach"/>
    <property type="match status" value="1"/>
</dbReference>
<dbReference type="PROSITE" id="PS50082">
    <property type="entry name" value="WD_REPEATS_2"/>
    <property type="match status" value="1"/>
</dbReference>
<dbReference type="Pfam" id="PF02138">
    <property type="entry name" value="Beach"/>
    <property type="match status" value="1"/>
</dbReference>
<dbReference type="CDD" id="cd01201">
    <property type="entry name" value="PH_BEACH"/>
    <property type="match status" value="1"/>
</dbReference>
<evidence type="ECO:0000313" key="7">
    <source>
        <dbReference type="Ensembl" id="ENSATEP00000074961.1"/>
    </source>
</evidence>
<dbReference type="Pfam" id="PF23295">
    <property type="entry name" value="Arm_4"/>
    <property type="match status" value="1"/>
</dbReference>
<sequence length="3250" mass="362433">MSRMALTQVQDQTSTGQRINKETGELSASGELSVSVDLKDVNVAGSCRNPQLPQVLREQLQELGIHTCSSSDHKTAQYTIEQREDHLVKILPLYIQACEDGCRLEGLDLRGLVALTADTVIHNIHKRVAERPAEGACEEVIRFFKRPDEDTNCEGGASLGWLLLKALLLFTADSSDILSCINPGLPVALMKCLYLLVCLLAKKEDTAKEESFQEPLTQVLIQLCRQPVNVERLVESQELQCLIIGLTSLWDQTSATRRHQASRVLKTISAVATSNTVPSLLGKNCVRICIQNLLHIGADVPGPLLAEVAVAVFSFIRDTYPFNTALFIEFDTNNGYQALENILKRCEEGVSEDQFQPVEELLALIASFTIIGKTELKVVLCVTNPQPPGFKFDPPLTKGSAVKNLQAFHLLQTSLLRSKDALLCCQLLRTLQTIWERDPANFFLLEWTVQSMAQLAACVWSKPAPVQKLFFSLLEMVVFKLNYIPHETLRALLSVLKQIWAGTLVGGVAGIEFGVVALKCFHRMMVHSGMLAEVLSDWGLLELLLGELRRRAKIIRKAGVVSSLQIDPQQRPCVIDSERQLTTCMLQVVSTLTLRSIKNTVSVRDLGMVPYIKIFLDEDQYRGPTLSILEQLAEINPEEFMSTAIGALCSSTQQELGLKWDLLQSVLKVLERPSSWDAFRKAGGFTGLMSLVIDMEGALSDPPQGEVWKSLGHQPLLDLLLLTLHILSLAVHLNAVNAHHFETAGFYERLSEALSQLGCFHSEGHQKEKWCREEDSCPKTAEENQSPEKTFHQFVELAEALKTPFYTPTTPQPNLPVTLQTCIRLMSYLDQFATGTYTPQELSLGLQPEARCEEDKEKMNGPAGREGVCSRSPSVLGQSLQFMEDIRGRSRSTAPSISTVCTESEYRSTCSHIILHPGAIRVIITLLPSVFTPSDPQLSMEVQFSLMHHIQTMVKPEQNRQILCEGGLVSTLLTHCNTMLLSPNHPLHVPVTRILEKLSSQAITHSDFRKFLCLGDPLMCLVEKTAMQSQQETPVSNADHSTETEASSGSSVKTLKRTFSLLQSTTDNESCVGSAIPVHQIISLVSMTSPRTFRPHRVSSSPAFVEFDMIESGYGCLFLPSLATVRGVTADSITTGGIGGDCRGFPPTAGLSFSCWFQINRFSSACESHPIRLLSVVRHMSRTEQQYICLSISFSAYDGCLVISTEEEAFTYLDMMEPEVCTPTSLTTTLRFRCSSMLVPGQWHHLVVVMAKDVKKSCLTSAYFNGKAVGTGKMRYIQPFPGQYVSMDPTAVIDVYGLIGTPAVWKEHAALVWRVGPSYFFEETLSPESVNAIYKQGTAYLGNFQALRKTGHNPDAESLPHRLVPEERISFGINPAVSTLTTVVQIREDYNEVDCRLIAKEMGITSRDHSTPVFLARNISQHLSGPARTIGAAVVGHFGVRMFTPKSASTCFLYIGGPAVVLSIIAMAPDDSSLYAAVKVLLSVLETSSAMQQEMNRINGYKLLAFLLKMKSSLVSYRTFQLVLYLSGSVELSSGSGFLQNIPAFQDLLCDLEVWENTPDHLDLSILNHFAEILKSSSDSRIASVMHRVDLLPKLLFELSDPAVTVQKVKIISSVITSLLKAHFTRIDLNRLGLFLVYTLPPLSNMTESKEISDSDFLQDTPAQSSGPANVIWIRNQLLLATYEILKSSDSLQIKDQQETLFDSLGNDWFLLFLQPHLHPSTLKLGLVLLTHFLSSPCLQSHFREGVLPGTLIEGMEEPFAVIDNLRAHSWSYECQSTTCPGFDVLQGLLIRHSYMPSVYEAMAALLVGMKTSHTAGEKGHLDDILQSLIDSQTESPAQQLCVEAATILLELVKVIITQPLVPATYMSGTDASLALQIPASVMQFFCLLHSLRPRDPLWVSPEFLHALAGVVYPVDGSEAVGEPCVMTDCEDTFRSLQPRKPVCDFIRILLMDSLLNVSTSTSTHPLVLLLEFSPDGTSLEKKQSFQTELLQLVMDIIHILSQEEETNTHFNSPDSKNQRPEGQMGTLMENVVLFCKTLLQKLYSGTFLGDPESLLNFLADQIVVVLEKGQTQKEKTLSALYACTNKVILYFLSQPRHSQEEKEGVIRVLQAFMEHWDVFMATYNSNVNFITCLLHCLLLIRSGSYPEGFGCVTQKMHKRKALSHPFATKTRNATGLSDGEDSSMDDRELVSSAEACWSKVMMERQSSLEETYKIEISVTHTAEMGPVSMTDISPLWEEMAHKAWLLHTESQKKKVASSTQKTLDIISSALRAALGRLGKESVTVEEFLSYMESHRQRGHSMFENIRTNHTQLQASEWDRVTLKWLHVEAELLRERAVFGPGPGVLLRQDWVQDAAEGPNRTRSRIRRKALRRSKRVLGSLWVGLRTDVSEENKNNIESDTEPKILCDLGAEAKEDEGGQDCDRLTFFPVLNETPAVTEDPPDTFTPKPCSHTQDCPDIRIILQELHPGEEVNAKMCVVIVSGLRVTEGVLLFGKDSLLLCEGFTFSPSGDVSCRKHHPSSVKDTFISSMLSKDLPSASCRRWLYEDIKEAHFMRFLLEDNAIEVFMKNGHSAFLVFLNKDHVSAYKKLCTVVPTLKGRGVAEVIANARKTSVVEKTTLVKWQKGEISNFEYLMHLNTIAGRTYNDLMQYPVFPWVLTDYESETIDLSNPANYRDLSKPMGAQTEKRKQMFIKRYEEVDNSEGDLLAQCHYCTHYSSAIIVSSFLVRMEPFSHTFQALQGGFDIPERMFYSVKKEWESASRDNMGDVRELIPEFFYLPDFMLNSNNIQLGCMEDGTPLGDVELPPWAKGDPQEFIRIHREALESDYVSSHLHLWIDLIFGYRQQGPAAVESVNTFHPYFYAQRGRQNAKDPVIRSTILGYVSNFGQVPKQLFTKPHPPRSGSKKEGSSSSYPTPFFFKLDKLNTPAQPFRELQRGLVGQIVCLEKEVVVLERNQLLLSPASTSFFSWGFPDNSCAFGNYATEKLFAFCESLCDWGETLCAACPNPTTVITAGTSTVVCVWDVAINKDKLTYMKIRQPLYGHTDSVTCLAVSEVHSLIVSGSCDLTCIVWDMEELSYVTQLAGHTTSISALAINELTGEIASCAGPQLYLWTMKGQLLTCTDTSCGPQADILCVSFTQRQEWDSRNVIVTGCADGIIRIWKTEYTRTQLPGPPEELVSPGQDRTERHVSSLWQVKGWERQLVLCRELHRSQAVSQRRYKNNPAITALAMSRSHATLLAGDAWGRVFTWTCE</sequence>
<dbReference type="PROSITE" id="PS50197">
    <property type="entry name" value="BEACH"/>
    <property type="match status" value="1"/>
</dbReference>
<dbReference type="GeneID" id="113159067"/>
<dbReference type="SMART" id="SM00320">
    <property type="entry name" value="WD40"/>
    <property type="match status" value="4"/>
</dbReference>
<dbReference type="InterPro" id="IPR011993">
    <property type="entry name" value="PH-like_dom_sf"/>
</dbReference>
<evidence type="ECO:0000256" key="1">
    <source>
        <dbReference type="ARBA" id="ARBA00022574"/>
    </source>
</evidence>
<evidence type="ECO:0000259" key="5">
    <source>
        <dbReference type="PROSITE" id="PS50197"/>
    </source>
</evidence>
<protein>
    <submittedName>
        <fullName evidence="7">WDFY family member 4</fullName>
    </submittedName>
</protein>
<feature type="region of interest" description="Disordered" evidence="4">
    <location>
        <begin position="1"/>
        <end position="26"/>
    </location>
</feature>
<dbReference type="Gene3D" id="2.130.10.10">
    <property type="entry name" value="YVTN repeat-like/Quinoprotein amine dehydrogenase"/>
    <property type="match status" value="1"/>
</dbReference>
<organism evidence="7 8">
    <name type="scientific">Anabas testudineus</name>
    <name type="common">Climbing perch</name>
    <name type="synonym">Anthias testudineus</name>
    <dbReference type="NCBI Taxonomy" id="64144"/>
    <lineage>
        <taxon>Eukaryota</taxon>
        <taxon>Metazoa</taxon>
        <taxon>Chordata</taxon>
        <taxon>Craniata</taxon>
        <taxon>Vertebrata</taxon>
        <taxon>Euteleostomi</taxon>
        <taxon>Actinopterygii</taxon>
        <taxon>Neopterygii</taxon>
        <taxon>Teleostei</taxon>
        <taxon>Neoteleostei</taxon>
        <taxon>Acanthomorphata</taxon>
        <taxon>Anabantaria</taxon>
        <taxon>Anabantiformes</taxon>
        <taxon>Anabantoidei</taxon>
        <taxon>Anabantidae</taxon>
        <taxon>Anabas</taxon>
    </lineage>
</organism>
<evidence type="ECO:0000313" key="8">
    <source>
        <dbReference type="Proteomes" id="UP000265040"/>
    </source>
</evidence>
<evidence type="ECO:0000259" key="6">
    <source>
        <dbReference type="PROSITE" id="PS51783"/>
    </source>
</evidence>
<dbReference type="Gene3D" id="2.30.29.30">
    <property type="entry name" value="Pleckstrin-homology domain (PH domain)/Phosphotyrosine-binding domain (PTB)"/>
    <property type="match status" value="1"/>
</dbReference>
<dbReference type="SMART" id="SM01026">
    <property type="entry name" value="Beach"/>
    <property type="match status" value="1"/>
</dbReference>
<dbReference type="Ensembl" id="ENSATET00000033091.3">
    <property type="protein sequence ID" value="ENSATEP00000074961.1"/>
    <property type="gene ID" value="ENSATEG00000022444.3"/>
</dbReference>
<dbReference type="PROSITE" id="PS51783">
    <property type="entry name" value="PH_BEACH"/>
    <property type="match status" value="1"/>
</dbReference>
<dbReference type="PANTHER" id="PTHR46108">
    <property type="entry name" value="BLUE CHEESE"/>
    <property type="match status" value="1"/>
</dbReference>
<feature type="repeat" description="WD" evidence="3">
    <location>
        <begin position="3038"/>
        <end position="3079"/>
    </location>
</feature>
<dbReference type="InterPro" id="IPR036372">
    <property type="entry name" value="BEACH_dom_sf"/>
</dbReference>
<reference evidence="7 8" key="1">
    <citation type="submission" date="2021-04" db="EMBL/GenBank/DDBJ databases">
        <authorList>
            <consortium name="Wellcome Sanger Institute Data Sharing"/>
        </authorList>
    </citation>
    <scope>NUCLEOTIDE SEQUENCE [LARGE SCALE GENOMIC DNA]</scope>
</reference>
<dbReference type="InterPro" id="IPR000409">
    <property type="entry name" value="BEACH_dom"/>
</dbReference>
<dbReference type="Proteomes" id="UP000265040">
    <property type="component" value="Chromosome 15"/>
</dbReference>
<dbReference type="InterPro" id="IPR023362">
    <property type="entry name" value="PH-BEACH_dom"/>
</dbReference>
<keyword evidence="8" id="KW-1185">Reference proteome</keyword>
<feature type="domain" description="BEACH-type PH" evidence="6">
    <location>
        <begin position="2467"/>
        <end position="2590"/>
    </location>
</feature>
<evidence type="ECO:0000256" key="3">
    <source>
        <dbReference type="PROSITE-ProRule" id="PRU00221"/>
    </source>
</evidence>
<evidence type="ECO:0000256" key="4">
    <source>
        <dbReference type="SAM" id="MobiDB-lite"/>
    </source>
</evidence>
<name>A0AAQ6IJM5_ANATE</name>
<dbReference type="RefSeq" id="XP_026211346.1">
    <property type="nucleotide sequence ID" value="XM_026355561.1"/>
</dbReference>
<dbReference type="PANTHER" id="PTHR46108:SF3">
    <property type="entry name" value="WD REPEAT- AND FYVE DOMAIN-CONTAINING PROTEIN 4"/>
    <property type="match status" value="1"/>
</dbReference>
<dbReference type="Pfam" id="PF00400">
    <property type="entry name" value="WD40"/>
    <property type="match status" value="2"/>
</dbReference>
<dbReference type="InterPro" id="IPR056252">
    <property type="entry name" value="Alfy-like_Arm-like"/>
</dbReference>
<proteinExistence type="predicted"/>
<dbReference type="SUPFAM" id="SSF50729">
    <property type="entry name" value="PH domain-like"/>
    <property type="match status" value="1"/>
</dbReference>